<dbReference type="Pfam" id="PF18183">
    <property type="entry name" value="SLATT_2"/>
    <property type="match status" value="1"/>
</dbReference>
<keyword evidence="1" id="KW-0472">Membrane</keyword>
<accession>W0F6M4</accession>
<dbReference type="InterPro" id="IPR040688">
    <property type="entry name" value="SLATT_2"/>
</dbReference>
<feature type="transmembrane region" description="Helical" evidence="1">
    <location>
        <begin position="44"/>
        <end position="63"/>
    </location>
</feature>
<dbReference type="eggNOG" id="ENOG5033CIJ">
    <property type="taxonomic scope" value="Bacteria"/>
</dbReference>
<dbReference type="EMBL" id="CP007035">
    <property type="protein sequence ID" value="AHF17021.1"/>
    <property type="molecule type" value="Genomic_DNA"/>
</dbReference>
<feature type="domain" description="SMODS and SLOG-associating 2TM effector" evidence="2">
    <location>
        <begin position="4"/>
        <end position="172"/>
    </location>
</feature>
<dbReference type="OrthoDB" id="9813435at2"/>
<proteinExistence type="predicted"/>
<evidence type="ECO:0000259" key="2">
    <source>
        <dbReference type="Pfam" id="PF18183"/>
    </source>
</evidence>
<dbReference type="HOGENOM" id="CLU_1053061_0_0_10"/>
<evidence type="ECO:0000313" key="4">
    <source>
        <dbReference type="Proteomes" id="UP000003586"/>
    </source>
</evidence>
<keyword evidence="1" id="KW-0812">Transmembrane</keyword>
<dbReference type="STRING" id="929713.NIASO_00435"/>
<reference evidence="3 4" key="1">
    <citation type="submission" date="2013-12" db="EMBL/GenBank/DDBJ databases">
        <authorList>
            <consortium name="DOE Joint Genome Institute"/>
            <person name="Eisen J."/>
            <person name="Huntemann M."/>
            <person name="Han J."/>
            <person name="Chen A."/>
            <person name="Kyrpides N."/>
            <person name="Mavromatis K."/>
            <person name="Markowitz V."/>
            <person name="Palaniappan K."/>
            <person name="Ivanova N."/>
            <person name="Schaumberg A."/>
            <person name="Pati A."/>
            <person name="Liolios K."/>
            <person name="Nordberg H.P."/>
            <person name="Cantor M.N."/>
            <person name="Hua S.X."/>
            <person name="Woyke T."/>
        </authorList>
    </citation>
    <scope>NUCLEOTIDE SEQUENCE [LARGE SCALE GENOMIC DNA]</scope>
    <source>
        <strain evidence="4">DSM 19437</strain>
    </source>
</reference>
<feature type="transmembrane region" description="Helical" evidence="1">
    <location>
        <begin position="75"/>
        <end position="93"/>
    </location>
</feature>
<keyword evidence="1" id="KW-1133">Transmembrane helix</keyword>
<dbReference type="Proteomes" id="UP000003586">
    <property type="component" value="Chromosome"/>
</dbReference>
<sequence length="264" mass="30180">MAYDWTKPTETLETIKNNILTSMKTEEEWYARFRKYHSIYSRTIRVLSIILFAFGILWPILSADQVLKNKPIPNYGYISLAIGGLLLLLDKYLGISSGYVRFYIAELDIKKNTQDFIENWDIETAKANNPLTQENILALLNLVKTFRQAVYTTIQVETGSWATEFQTQTSELYELFKQKQDEYKNPANISVNVENYTDYSNIEIGIDNEVPIALKGTTSIVFRNVAIQPHTIQVRATKADKIISFSKNVDVTGDKTAEVILTLP</sequence>
<dbReference type="AlphaFoldDB" id="W0F6M4"/>
<dbReference type="RefSeq" id="WP_008582281.1">
    <property type="nucleotide sequence ID" value="NZ_CP007035.1"/>
</dbReference>
<dbReference type="KEGG" id="nso:NIASO_00435"/>
<keyword evidence="4" id="KW-1185">Reference proteome</keyword>
<dbReference type="NCBIfam" id="NF033633">
    <property type="entry name" value="SLATT_2"/>
    <property type="match status" value="1"/>
</dbReference>
<organism evidence="3 4">
    <name type="scientific">Niabella soli DSM 19437</name>
    <dbReference type="NCBI Taxonomy" id="929713"/>
    <lineage>
        <taxon>Bacteria</taxon>
        <taxon>Pseudomonadati</taxon>
        <taxon>Bacteroidota</taxon>
        <taxon>Chitinophagia</taxon>
        <taxon>Chitinophagales</taxon>
        <taxon>Chitinophagaceae</taxon>
        <taxon>Niabella</taxon>
    </lineage>
</organism>
<name>W0F6M4_9BACT</name>
<protein>
    <recommendedName>
        <fullName evidence="2">SMODS and SLOG-associating 2TM effector domain-containing protein</fullName>
    </recommendedName>
</protein>
<evidence type="ECO:0000256" key="1">
    <source>
        <dbReference type="SAM" id="Phobius"/>
    </source>
</evidence>
<evidence type="ECO:0000313" key="3">
    <source>
        <dbReference type="EMBL" id="AHF17021.1"/>
    </source>
</evidence>
<gene>
    <name evidence="3" type="ORF">NIASO_00435</name>
</gene>